<evidence type="ECO:0000313" key="2">
    <source>
        <dbReference type="Proteomes" id="UP000009309"/>
    </source>
</evidence>
<keyword evidence="1" id="KW-0560">Oxidoreductase</keyword>
<organism evidence="1 2">
    <name type="scientific">Fibrisoma limi BUZ 3</name>
    <dbReference type="NCBI Taxonomy" id="1185876"/>
    <lineage>
        <taxon>Bacteria</taxon>
        <taxon>Pseudomonadati</taxon>
        <taxon>Bacteroidota</taxon>
        <taxon>Cytophagia</taxon>
        <taxon>Cytophagales</taxon>
        <taxon>Spirosomataceae</taxon>
        <taxon>Fibrisoma</taxon>
    </lineage>
</organism>
<dbReference type="EC" id="1.14.14.5" evidence="1"/>
<dbReference type="RefSeq" id="WP_009281401.1">
    <property type="nucleotide sequence ID" value="NZ_CAIT01000006.1"/>
</dbReference>
<name>I2GFZ2_9BACT</name>
<keyword evidence="2" id="KW-1185">Reference proteome</keyword>
<reference evidence="1 2" key="1">
    <citation type="journal article" date="2012" name="J. Bacteriol.">
        <title>Genome Sequence of the Filamentous Bacterium Fibrisoma limi BUZ 3T.</title>
        <authorList>
            <person name="Filippini M."/>
            <person name="Qi W."/>
            <person name="Jaenicke S."/>
            <person name="Goesmann A."/>
            <person name="Smits T.H."/>
            <person name="Bagheri H.C."/>
        </authorList>
    </citation>
    <scope>NUCLEOTIDE SEQUENCE [LARGE SCALE GENOMIC DNA]</scope>
    <source>
        <strain evidence="2">BUZ 3T</strain>
    </source>
</reference>
<keyword evidence="1" id="KW-0503">Monooxygenase</keyword>
<gene>
    <name evidence="1" type="ORF">BN8_01849</name>
</gene>
<dbReference type="EMBL" id="CAIT01000006">
    <property type="protein sequence ID" value="CCH52817.1"/>
    <property type="molecule type" value="Genomic_DNA"/>
</dbReference>
<sequence length="46" mass="5222">MLKQVWTSDRIEHNSPIYGRISLPATPVKCYQQNGGPFLYFGGTSY</sequence>
<dbReference type="Proteomes" id="UP000009309">
    <property type="component" value="Unassembled WGS sequence"/>
</dbReference>
<accession>I2GFZ2</accession>
<evidence type="ECO:0000313" key="1">
    <source>
        <dbReference type="EMBL" id="CCH52817.1"/>
    </source>
</evidence>
<dbReference type="eggNOG" id="COG2141">
    <property type="taxonomic scope" value="Bacteria"/>
</dbReference>
<dbReference type="AlphaFoldDB" id="I2GFZ2"/>
<comment type="caution">
    <text evidence="1">The sequence shown here is derived from an EMBL/GenBank/DDBJ whole genome shotgun (WGS) entry which is preliminary data.</text>
</comment>
<proteinExistence type="predicted"/>
<protein>
    <submittedName>
        <fullName evidence="1">Alkanesulfonate monooxygenase</fullName>
        <ecNumber evidence="1">1.14.14.5</ecNumber>
    </submittedName>
</protein>
<dbReference type="GO" id="GO:0008726">
    <property type="term" value="F:alkanesulfonate monooxygenase activity"/>
    <property type="evidence" value="ECO:0007669"/>
    <property type="project" value="UniProtKB-EC"/>
</dbReference>
<dbReference type="STRING" id="1185876.BN8_01849"/>